<proteinExistence type="predicted"/>
<dbReference type="InterPro" id="IPR013766">
    <property type="entry name" value="Thioredoxin_domain"/>
</dbReference>
<reference evidence="2 3" key="1">
    <citation type="submission" date="2019-08" db="EMBL/GenBank/DDBJ databases">
        <authorList>
            <person name="Wang G."/>
            <person name="Xu Z."/>
        </authorList>
    </citation>
    <scope>NUCLEOTIDE SEQUENCE [LARGE SCALE GENOMIC DNA]</scope>
    <source>
        <strain evidence="2 3">ZX</strain>
    </source>
</reference>
<evidence type="ECO:0000313" key="2">
    <source>
        <dbReference type="EMBL" id="TZG26354.1"/>
    </source>
</evidence>
<keyword evidence="3" id="KW-1185">Reference proteome</keyword>
<evidence type="ECO:0000313" key="3">
    <source>
        <dbReference type="Proteomes" id="UP000322077"/>
    </source>
</evidence>
<evidence type="ECO:0000259" key="1">
    <source>
        <dbReference type="PROSITE" id="PS51352"/>
    </source>
</evidence>
<sequence>MTAAGPSAKRPPHIVLASSVRPVIACLLALSLAACDTKPAEQPQAAIPPEQVGKVDISKRGTDMSAIPFVAPAGGPATLTAFRGKPLMVNLWATWCGPCIAEMPTLEKLAGSDSRFQLIVVSQDLEGQKLVGPFFAKEKLKTLKPYLDPQNVLMQAFQTETLPTTVFFDAAGKEQWRVLGAMDWSGDKAKTLIDGAIGPS</sequence>
<dbReference type="PANTHER" id="PTHR42852:SF13">
    <property type="entry name" value="PROTEIN DIPZ"/>
    <property type="match status" value="1"/>
</dbReference>
<dbReference type="PROSITE" id="PS51352">
    <property type="entry name" value="THIOREDOXIN_2"/>
    <property type="match status" value="1"/>
</dbReference>
<dbReference type="PANTHER" id="PTHR42852">
    <property type="entry name" value="THIOL:DISULFIDE INTERCHANGE PROTEIN DSBE"/>
    <property type="match status" value="1"/>
</dbReference>
<dbReference type="GO" id="GO:0016491">
    <property type="term" value="F:oxidoreductase activity"/>
    <property type="evidence" value="ECO:0007669"/>
    <property type="project" value="InterPro"/>
</dbReference>
<gene>
    <name evidence="2" type="ORF">FYJ91_15595</name>
</gene>
<dbReference type="RefSeq" id="WP_149523158.1">
    <property type="nucleotide sequence ID" value="NZ_VTOU01000003.1"/>
</dbReference>
<dbReference type="Proteomes" id="UP000322077">
    <property type="component" value="Unassembled WGS sequence"/>
</dbReference>
<name>A0A5D9C3N3_9SPHN</name>
<dbReference type="AlphaFoldDB" id="A0A5D9C3N3"/>
<dbReference type="InterPro" id="IPR013740">
    <property type="entry name" value="Redoxin"/>
</dbReference>
<accession>A0A5D9C3N3</accession>
<dbReference type="Pfam" id="PF08534">
    <property type="entry name" value="Redoxin"/>
    <property type="match status" value="1"/>
</dbReference>
<dbReference type="Gene3D" id="3.40.30.10">
    <property type="entry name" value="Glutaredoxin"/>
    <property type="match status" value="1"/>
</dbReference>
<protein>
    <submittedName>
        <fullName evidence="2">TlpA family protein disulfide reductase</fullName>
    </submittedName>
</protein>
<dbReference type="EMBL" id="VTOU01000003">
    <property type="protein sequence ID" value="TZG26354.1"/>
    <property type="molecule type" value="Genomic_DNA"/>
</dbReference>
<dbReference type="CDD" id="cd02966">
    <property type="entry name" value="TlpA_like_family"/>
    <property type="match status" value="1"/>
</dbReference>
<feature type="domain" description="Thioredoxin" evidence="1">
    <location>
        <begin position="36"/>
        <end position="198"/>
    </location>
</feature>
<organism evidence="2 3">
    <name type="scientific">Sphingomonas montanisoli</name>
    <dbReference type="NCBI Taxonomy" id="2606412"/>
    <lineage>
        <taxon>Bacteria</taxon>
        <taxon>Pseudomonadati</taxon>
        <taxon>Pseudomonadota</taxon>
        <taxon>Alphaproteobacteria</taxon>
        <taxon>Sphingomonadales</taxon>
        <taxon>Sphingomonadaceae</taxon>
        <taxon>Sphingomonas</taxon>
    </lineage>
</organism>
<dbReference type="InterPro" id="IPR036249">
    <property type="entry name" value="Thioredoxin-like_sf"/>
</dbReference>
<dbReference type="InterPro" id="IPR050553">
    <property type="entry name" value="Thioredoxin_ResA/DsbE_sf"/>
</dbReference>
<comment type="caution">
    <text evidence="2">The sequence shown here is derived from an EMBL/GenBank/DDBJ whole genome shotgun (WGS) entry which is preliminary data.</text>
</comment>
<dbReference type="SUPFAM" id="SSF52833">
    <property type="entry name" value="Thioredoxin-like"/>
    <property type="match status" value="1"/>
</dbReference>